<dbReference type="EMBL" id="CP133592">
    <property type="protein sequence ID" value="WMW26360.1"/>
    <property type="molecule type" value="Genomic_DNA"/>
</dbReference>
<dbReference type="Proteomes" id="UP001182908">
    <property type="component" value="Chromosome"/>
</dbReference>
<feature type="transmembrane region" description="Helical" evidence="6">
    <location>
        <begin position="20"/>
        <end position="50"/>
    </location>
</feature>
<dbReference type="Pfam" id="PF02322">
    <property type="entry name" value="Cyt_bd_oxida_II"/>
    <property type="match status" value="1"/>
</dbReference>
<gene>
    <name evidence="7" type="primary">cydB</name>
    <name evidence="7" type="ORF">RE474_06535</name>
</gene>
<evidence type="ECO:0000256" key="6">
    <source>
        <dbReference type="SAM" id="Phobius"/>
    </source>
</evidence>
<proteinExistence type="predicted"/>
<dbReference type="GO" id="GO:0005886">
    <property type="term" value="C:plasma membrane"/>
    <property type="evidence" value="ECO:0007669"/>
    <property type="project" value="UniProtKB-SubCell"/>
</dbReference>
<evidence type="ECO:0000256" key="5">
    <source>
        <dbReference type="ARBA" id="ARBA00023136"/>
    </source>
</evidence>
<keyword evidence="4 6" id="KW-1133">Transmembrane helix</keyword>
<accession>A0AA51UQE7</accession>
<keyword evidence="2" id="KW-1003">Cell membrane</keyword>
<keyword evidence="3 6" id="KW-0812">Transmembrane</keyword>
<feature type="transmembrane region" description="Helical" evidence="6">
    <location>
        <begin position="171"/>
        <end position="194"/>
    </location>
</feature>
<feature type="transmembrane region" description="Helical" evidence="6">
    <location>
        <begin position="215"/>
        <end position="237"/>
    </location>
</feature>
<keyword evidence="5 6" id="KW-0472">Membrane</keyword>
<feature type="transmembrane region" description="Helical" evidence="6">
    <location>
        <begin position="314"/>
        <end position="337"/>
    </location>
</feature>
<feature type="transmembrane region" description="Helical" evidence="6">
    <location>
        <begin position="95"/>
        <end position="117"/>
    </location>
</feature>
<dbReference type="PANTHER" id="PTHR43141">
    <property type="entry name" value="CYTOCHROME BD2 SUBUNIT II"/>
    <property type="match status" value="1"/>
</dbReference>
<feature type="transmembrane region" description="Helical" evidence="6">
    <location>
        <begin position="243"/>
        <end position="262"/>
    </location>
</feature>
<evidence type="ECO:0000256" key="2">
    <source>
        <dbReference type="ARBA" id="ARBA00022475"/>
    </source>
</evidence>
<organism evidence="7 8">
    <name type="scientific">Methanolobus sediminis</name>
    <dbReference type="NCBI Taxonomy" id="3072978"/>
    <lineage>
        <taxon>Archaea</taxon>
        <taxon>Methanobacteriati</taxon>
        <taxon>Methanobacteriota</taxon>
        <taxon>Stenosarchaea group</taxon>
        <taxon>Methanomicrobia</taxon>
        <taxon>Methanosarcinales</taxon>
        <taxon>Methanosarcinaceae</taxon>
        <taxon>Methanolobus</taxon>
    </lineage>
</organism>
<dbReference type="RefSeq" id="WP_309312156.1">
    <property type="nucleotide sequence ID" value="NZ_CP133592.1"/>
</dbReference>
<dbReference type="AlphaFoldDB" id="A0AA51UQE7"/>
<evidence type="ECO:0000256" key="3">
    <source>
        <dbReference type="ARBA" id="ARBA00022692"/>
    </source>
</evidence>
<name>A0AA51UQE7_9EURY</name>
<evidence type="ECO:0000256" key="4">
    <source>
        <dbReference type="ARBA" id="ARBA00022989"/>
    </source>
</evidence>
<protein>
    <submittedName>
        <fullName evidence="7">Cytochrome d ubiquinol oxidase subunit II</fullName>
    </submittedName>
</protein>
<dbReference type="InterPro" id="IPR003317">
    <property type="entry name" value="Cyt-d_oxidase_su2"/>
</dbReference>
<feature type="transmembrane region" description="Helical" evidence="6">
    <location>
        <begin position="71"/>
        <end position="89"/>
    </location>
</feature>
<dbReference type="KEGG" id="mseb:RE474_06535"/>
<dbReference type="PANTHER" id="PTHR43141:SF4">
    <property type="entry name" value="CYTOCHROME BD2 SUBUNIT II"/>
    <property type="match status" value="1"/>
</dbReference>
<dbReference type="GO" id="GO:0016682">
    <property type="term" value="F:oxidoreductase activity, acting on diphenols and related substances as donors, oxygen as acceptor"/>
    <property type="evidence" value="ECO:0007669"/>
    <property type="project" value="TreeGrafter"/>
</dbReference>
<dbReference type="NCBIfam" id="TIGR00203">
    <property type="entry name" value="cydB"/>
    <property type="match status" value="1"/>
</dbReference>
<evidence type="ECO:0000256" key="1">
    <source>
        <dbReference type="ARBA" id="ARBA00004651"/>
    </source>
</evidence>
<dbReference type="PIRSF" id="PIRSF000267">
    <property type="entry name" value="Cyt_oxidse_sub2"/>
    <property type="match status" value="1"/>
</dbReference>
<feature type="transmembrane region" description="Helical" evidence="6">
    <location>
        <begin position="269"/>
        <end position="294"/>
    </location>
</feature>
<dbReference type="GO" id="GO:0009055">
    <property type="term" value="F:electron transfer activity"/>
    <property type="evidence" value="ECO:0007669"/>
    <property type="project" value="TreeGrafter"/>
</dbReference>
<comment type="subcellular location">
    <subcellularLocation>
        <location evidence="1">Cell membrane</location>
        <topology evidence="1">Multi-pass membrane protein</topology>
    </subcellularLocation>
</comment>
<reference evidence="7 8" key="1">
    <citation type="submission" date="2023-08" db="EMBL/GenBank/DDBJ databases">
        <title>Methanolobus mangrovi sp. nov. and Methanolobus sediminis sp. nov, two novel methylotrophic methanogens isolated from mangrove sediments in China.</title>
        <authorList>
            <person name="Zhou J."/>
        </authorList>
    </citation>
    <scope>NUCLEOTIDE SEQUENCE [LARGE SCALE GENOMIC DNA]</scope>
    <source>
        <strain evidence="7 8">FTZ6</strain>
    </source>
</reference>
<evidence type="ECO:0000313" key="7">
    <source>
        <dbReference type="EMBL" id="WMW26360.1"/>
    </source>
</evidence>
<sequence>MQQELIKMLEFLTQDLLANIWFFLWCVIWGVYFIVDSFSLGAGLITPFIASDKKQRIQIQKSVGPFWGGNEVWLILAAGGTFAAFPLVFSKMFTFLYLPMMLLLIGLIMRGISVEYLHKDDSPKIQNILMWGWFTGSLVISLVLGVAFANFFKGLAIADNLVYQGTLLGLFSPYALIGGLLFVLISATSGALWIKVKTEGPIGTKAGELAKKSSIVVLVLALVYLAYSFAGIANFTVNYSATPAFYVFPALAVITAILAVVFAKQEKTFLAFCCNLGVILFIVETGLASIYPYMLKSSIALEYGIDIYQGASSQLTLTVMLLGALVFVPLVIIYQLWAYTLFREKIRETETVDY</sequence>
<dbReference type="GeneID" id="84232358"/>
<evidence type="ECO:0000313" key="8">
    <source>
        <dbReference type="Proteomes" id="UP001182908"/>
    </source>
</evidence>
<feature type="transmembrane region" description="Helical" evidence="6">
    <location>
        <begin position="129"/>
        <end position="151"/>
    </location>
</feature>
<keyword evidence="8" id="KW-1185">Reference proteome</keyword>
<dbReference type="GO" id="GO:0070069">
    <property type="term" value="C:cytochrome complex"/>
    <property type="evidence" value="ECO:0007669"/>
    <property type="project" value="TreeGrafter"/>
</dbReference>
<dbReference type="GO" id="GO:0019646">
    <property type="term" value="P:aerobic electron transport chain"/>
    <property type="evidence" value="ECO:0007669"/>
    <property type="project" value="TreeGrafter"/>
</dbReference>